<sequence>MSLKDITQPRAVTQALNEAQKLGRAGFLSKYGFGKAHRYFVLWQGRHFDSKAILGAAHGYQHGTPLKPADFSGGEDTVASRLRALGFTVATDSDWVYDEGDVTLGSNIAQRYGGSDQGGIRPSTSTPNIFLFTDPEEGVKSGYNFDRWDDANPDLFHYTGGGQYGDQSLSHRNGSILNHAEAGRTLRLFHTLDSKKRRGGKRQEYLGAFYVDPSNPYRGEDAVGRDGLMRKVVVFHLLKDSAAPTPGKNTAGPELASTAPTDQSLESAPDNTPTGILPPGTTVEPGPNATRGADITVIDSENHKEMEFLVPAQEATIAKKVEAELVEDFQSWLQDQGHATRRVRIKVAGEKYTLVTDTYDVTANHLFEAKANADRNSVRLAIGQLMDYMRFMPEPEPEGYILLPEAPIIDLEKLIFVAGFGYVYPEGDEWIYEI</sequence>
<evidence type="ECO:0000313" key="6">
    <source>
        <dbReference type="Proteomes" id="UP000297025"/>
    </source>
</evidence>
<feature type="domain" description="ScoMcrA-like SRA" evidence="3">
    <location>
        <begin position="107"/>
        <end position="238"/>
    </location>
</feature>
<name>A0A4P7UBX0_9ACTN</name>
<reference evidence="7" key="3">
    <citation type="journal article" date="2019" name="Int. J. Syst. Evol. Microbiol.">
        <title>The Global Catalogue of Microorganisms (GCM) 10K type strain sequencing project: providing services to taxonomists for standard genome sequencing and annotation.</title>
        <authorList>
            <consortium name="The Broad Institute Genomics Platform"/>
            <consortium name="The Broad Institute Genome Sequencing Center for Infectious Disease"/>
            <person name="Wu L."/>
            <person name="Ma J."/>
        </authorList>
    </citation>
    <scope>NUCLEOTIDE SEQUENCE [LARGE SCALE GENOMIC DNA]</scope>
    <source>
        <strain evidence="7">CCM 7403</strain>
    </source>
</reference>
<accession>A0A4P7UBX0</accession>
<dbReference type="EMBL" id="CP038462">
    <property type="protein sequence ID" value="QCC77496.1"/>
    <property type="molecule type" value="Genomic_DNA"/>
</dbReference>
<evidence type="ECO:0000256" key="1">
    <source>
        <dbReference type="SAM" id="MobiDB-lite"/>
    </source>
</evidence>
<dbReference type="Proteomes" id="UP000630594">
    <property type="component" value="Unassembled WGS sequence"/>
</dbReference>
<dbReference type="InterPro" id="IPR058807">
    <property type="entry name" value="ScoMcrA_N"/>
</dbReference>
<reference evidence="5 6" key="1">
    <citation type="journal article" date="2008" name="Int. J. Syst. Evol. Microbiol.">
        <title>Nocardioides daphniae sp. nov., isolated from Daphnia cucullata (Crustacea: Cladocera).</title>
        <authorList>
            <person name="Toth E.M."/>
            <person name="Keki Z."/>
            <person name="Homonnay Z.G."/>
            <person name="Borsodi A.K."/>
            <person name="Marialigeti K."/>
            <person name="Schumann P."/>
        </authorList>
    </citation>
    <scope>NUCLEOTIDE SEQUENCE [LARGE SCALE GENOMIC DNA]</scope>
    <source>
        <strain evidence="5 6">JCM 16608</strain>
    </source>
</reference>
<dbReference type="InterPro" id="IPR058712">
    <property type="entry name" value="SRA_ScoMcrA"/>
</dbReference>
<evidence type="ECO:0000313" key="5">
    <source>
        <dbReference type="EMBL" id="QCC77496.1"/>
    </source>
</evidence>
<dbReference type="KEGG" id="ndp:E2C04_10490"/>
<dbReference type="OrthoDB" id="9802640at2"/>
<dbReference type="Pfam" id="PF26348">
    <property type="entry name" value="SRA_ScoMcrA"/>
    <property type="match status" value="1"/>
</dbReference>
<protein>
    <submittedName>
        <fullName evidence="5">Uncharacterized protein</fullName>
    </submittedName>
</protein>
<evidence type="ECO:0000313" key="4">
    <source>
        <dbReference type="EMBL" id="GGD31416.1"/>
    </source>
</evidence>
<reference evidence="5" key="4">
    <citation type="submission" date="2019-03" db="EMBL/GenBank/DDBJ databases">
        <authorList>
            <person name="Huang Y."/>
        </authorList>
    </citation>
    <scope>NUCLEOTIDE SEQUENCE</scope>
    <source>
        <strain evidence="5">JCM 16608</strain>
    </source>
</reference>
<feature type="domain" description="ScoMcrA-like N-terminal head" evidence="2">
    <location>
        <begin position="5"/>
        <end position="90"/>
    </location>
</feature>
<evidence type="ECO:0000313" key="7">
    <source>
        <dbReference type="Proteomes" id="UP000630594"/>
    </source>
</evidence>
<dbReference type="EMBL" id="BMCK01000006">
    <property type="protein sequence ID" value="GGD31416.1"/>
    <property type="molecule type" value="Genomic_DNA"/>
</dbReference>
<evidence type="ECO:0000259" key="2">
    <source>
        <dbReference type="Pfam" id="PF26345"/>
    </source>
</evidence>
<evidence type="ECO:0000259" key="3">
    <source>
        <dbReference type="Pfam" id="PF26348"/>
    </source>
</evidence>
<dbReference type="AlphaFoldDB" id="A0A4P7UBX0"/>
<organism evidence="5 6">
    <name type="scientific">Nocardioides daphniae</name>
    <dbReference type="NCBI Taxonomy" id="402297"/>
    <lineage>
        <taxon>Bacteria</taxon>
        <taxon>Bacillati</taxon>
        <taxon>Actinomycetota</taxon>
        <taxon>Actinomycetes</taxon>
        <taxon>Propionibacteriales</taxon>
        <taxon>Nocardioidaceae</taxon>
        <taxon>Nocardioides</taxon>
    </lineage>
</organism>
<feature type="region of interest" description="Disordered" evidence="1">
    <location>
        <begin position="242"/>
        <end position="293"/>
    </location>
</feature>
<reference evidence="4" key="2">
    <citation type="journal article" date="2014" name="Int. J. Syst. Evol. Microbiol.">
        <title>Complete genome of a new Firmicutes species belonging to the dominant human colonic microbiota ('Ruminococcus bicirculans') reveals two chromosomes and a selective capacity to utilize plant glucans.</title>
        <authorList>
            <consortium name="NISC Comparative Sequencing Program"/>
            <person name="Wegmann U."/>
            <person name="Louis P."/>
            <person name="Goesmann A."/>
            <person name="Henrissat B."/>
            <person name="Duncan S.H."/>
            <person name="Flint H.J."/>
        </authorList>
    </citation>
    <scope>NUCLEOTIDE SEQUENCE</scope>
    <source>
        <strain evidence="4">CCM 7403</strain>
    </source>
</reference>
<dbReference type="Pfam" id="PF26345">
    <property type="entry name" value="ScoMcrA_N"/>
    <property type="match status" value="1"/>
</dbReference>
<reference evidence="4" key="5">
    <citation type="submission" date="2024-05" db="EMBL/GenBank/DDBJ databases">
        <authorList>
            <person name="Sun Q."/>
            <person name="Sedlacek I."/>
        </authorList>
    </citation>
    <scope>NUCLEOTIDE SEQUENCE</scope>
    <source>
        <strain evidence="4">CCM 7403</strain>
    </source>
</reference>
<dbReference type="Proteomes" id="UP000297025">
    <property type="component" value="Chromosome"/>
</dbReference>
<proteinExistence type="predicted"/>
<gene>
    <name evidence="5" type="ORF">E2C04_10490</name>
    <name evidence="4" type="ORF">GCM10007231_33730</name>
</gene>
<keyword evidence="7" id="KW-1185">Reference proteome</keyword>
<feature type="compositionally biased region" description="Polar residues" evidence="1">
    <location>
        <begin position="258"/>
        <end position="274"/>
    </location>
</feature>
<dbReference type="RefSeq" id="WP_135832541.1">
    <property type="nucleotide sequence ID" value="NZ_BMCK01000006.1"/>
</dbReference>